<dbReference type="GO" id="GO:0043565">
    <property type="term" value="F:sequence-specific DNA binding"/>
    <property type="evidence" value="ECO:0007669"/>
    <property type="project" value="InterPro"/>
</dbReference>
<evidence type="ECO:0000256" key="2">
    <source>
        <dbReference type="ARBA" id="ARBA00023125"/>
    </source>
</evidence>
<dbReference type="SMART" id="SM00342">
    <property type="entry name" value="HTH_ARAC"/>
    <property type="match status" value="1"/>
</dbReference>
<gene>
    <name evidence="5" type="ORF">F8A88_14365</name>
</gene>
<evidence type="ECO:0000259" key="4">
    <source>
        <dbReference type="PROSITE" id="PS01124"/>
    </source>
</evidence>
<sequence>MSQGCMQNWDPALVSSSHMEGASVLPYVRMVVHDLPARNQESSFVFHTEEAPVEFLFCLSGKVCITASDRSNRRLAAEISGGNSGILCMPRCRGNFLIAPHAPAQLVSLQIFPEDLNHIAETTGCPLHPALRKAVQGTPEPFFMESGRLSLPIRIVAEHIVTNTTDNAMRTIFMEYKKIELLYLHLNLLETDVIRLHSAKPQNQRIAYAARDILMRSFDNPPALDELARQVGLNRSQLNALFRRVFGDTVFGMVRKARLECARKMLEDGNRTVTEVAYECGFSSPSHFTGSFSKHFGTTPKQYQSEFNVRREAVETAKLKESA</sequence>
<dbReference type="PANTHER" id="PTHR47893:SF1">
    <property type="entry name" value="REGULATORY PROTEIN PCHR"/>
    <property type="match status" value="1"/>
</dbReference>
<name>A0A6N6N0X9_9BACT</name>
<dbReference type="PROSITE" id="PS00041">
    <property type="entry name" value="HTH_ARAC_FAMILY_1"/>
    <property type="match status" value="1"/>
</dbReference>
<dbReference type="Proteomes" id="UP000438699">
    <property type="component" value="Unassembled WGS sequence"/>
</dbReference>
<dbReference type="InterPro" id="IPR018060">
    <property type="entry name" value="HTH_AraC"/>
</dbReference>
<evidence type="ECO:0000313" key="5">
    <source>
        <dbReference type="EMBL" id="KAB1439087.1"/>
    </source>
</evidence>
<dbReference type="InterPro" id="IPR053142">
    <property type="entry name" value="PchR_regulatory_protein"/>
</dbReference>
<comment type="caution">
    <text evidence="5">The sequence shown here is derived from an EMBL/GenBank/DDBJ whole genome shotgun (WGS) entry which is preliminary data.</text>
</comment>
<dbReference type="AlphaFoldDB" id="A0A6N6N0X9"/>
<dbReference type="SUPFAM" id="SSF46689">
    <property type="entry name" value="Homeodomain-like"/>
    <property type="match status" value="2"/>
</dbReference>
<evidence type="ECO:0000256" key="1">
    <source>
        <dbReference type="ARBA" id="ARBA00023015"/>
    </source>
</evidence>
<keyword evidence="6" id="KW-1185">Reference proteome</keyword>
<protein>
    <submittedName>
        <fullName evidence="5">Helix-turn-helix transcriptional regulator</fullName>
    </submittedName>
</protein>
<keyword evidence="3" id="KW-0804">Transcription</keyword>
<dbReference type="GO" id="GO:0003700">
    <property type="term" value="F:DNA-binding transcription factor activity"/>
    <property type="evidence" value="ECO:0007669"/>
    <property type="project" value="InterPro"/>
</dbReference>
<evidence type="ECO:0000313" key="6">
    <source>
        <dbReference type="Proteomes" id="UP000438699"/>
    </source>
</evidence>
<accession>A0A6N6N0X9</accession>
<evidence type="ECO:0000256" key="3">
    <source>
        <dbReference type="ARBA" id="ARBA00023163"/>
    </source>
</evidence>
<feature type="domain" description="HTH araC/xylS-type" evidence="4">
    <location>
        <begin position="208"/>
        <end position="306"/>
    </location>
</feature>
<dbReference type="EMBL" id="WAIE01000008">
    <property type="protein sequence ID" value="KAB1439087.1"/>
    <property type="molecule type" value="Genomic_DNA"/>
</dbReference>
<organism evidence="5 6">
    <name type="scientific">Pseudodesulfovibrio senegalensis</name>
    <dbReference type="NCBI Taxonomy" id="1721087"/>
    <lineage>
        <taxon>Bacteria</taxon>
        <taxon>Pseudomonadati</taxon>
        <taxon>Thermodesulfobacteriota</taxon>
        <taxon>Desulfovibrionia</taxon>
        <taxon>Desulfovibrionales</taxon>
        <taxon>Desulfovibrionaceae</taxon>
    </lineage>
</organism>
<dbReference type="PANTHER" id="PTHR47893">
    <property type="entry name" value="REGULATORY PROTEIN PCHR"/>
    <property type="match status" value="1"/>
</dbReference>
<reference evidence="5 6" key="1">
    <citation type="journal article" date="2017" name="Int. J. Syst. Evol. Microbiol.">
        <title>Desulfovibrio senegalensis sp. nov., a mesophilic sulfate reducer isolated from marine sediment.</title>
        <authorList>
            <person name="Thioye A."/>
            <person name="Gam Z.B.A."/>
            <person name="Mbengue M."/>
            <person name="Cayol J.L."/>
            <person name="Joseph-Bartoli M."/>
            <person name="Toure-Kane C."/>
            <person name="Labat M."/>
        </authorList>
    </citation>
    <scope>NUCLEOTIDE SEQUENCE [LARGE SCALE GENOMIC DNA]</scope>
    <source>
        <strain evidence="5 6">DSM 101509</strain>
    </source>
</reference>
<proteinExistence type="predicted"/>
<dbReference type="PRINTS" id="PR00032">
    <property type="entry name" value="HTHARAC"/>
</dbReference>
<dbReference type="PROSITE" id="PS01124">
    <property type="entry name" value="HTH_ARAC_FAMILY_2"/>
    <property type="match status" value="1"/>
</dbReference>
<dbReference type="InterPro" id="IPR020449">
    <property type="entry name" value="Tscrpt_reg_AraC-type_HTH"/>
</dbReference>
<keyword evidence="2" id="KW-0238">DNA-binding</keyword>
<keyword evidence="1" id="KW-0805">Transcription regulation</keyword>
<dbReference type="Gene3D" id="1.10.10.60">
    <property type="entry name" value="Homeodomain-like"/>
    <property type="match status" value="2"/>
</dbReference>
<dbReference type="InterPro" id="IPR018062">
    <property type="entry name" value="HTH_AraC-typ_CS"/>
</dbReference>
<dbReference type="InterPro" id="IPR009057">
    <property type="entry name" value="Homeodomain-like_sf"/>
</dbReference>
<dbReference type="Pfam" id="PF12833">
    <property type="entry name" value="HTH_18"/>
    <property type="match status" value="1"/>
</dbReference>